<dbReference type="RefSeq" id="WP_122200775.1">
    <property type="nucleotide sequence ID" value="NZ_CABJFV010000001.1"/>
</dbReference>
<dbReference type="Gene3D" id="2.60.40.1120">
    <property type="entry name" value="Carboxypeptidase-like, regulatory domain"/>
    <property type="match status" value="1"/>
</dbReference>
<dbReference type="InterPro" id="IPR041246">
    <property type="entry name" value="Bact_MG10"/>
</dbReference>
<dbReference type="Gene3D" id="2.20.130.20">
    <property type="match status" value="1"/>
</dbReference>
<evidence type="ECO:0000259" key="3">
    <source>
        <dbReference type="SMART" id="SM01360"/>
    </source>
</evidence>
<dbReference type="EMBL" id="QSGO01000001">
    <property type="protein sequence ID" value="RHB38676.1"/>
    <property type="molecule type" value="Genomic_DNA"/>
</dbReference>
<dbReference type="Pfam" id="PF13715">
    <property type="entry name" value="CarbopepD_reg_2"/>
    <property type="match status" value="1"/>
</dbReference>
<feature type="domain" description="Alpha-2-macroglobulin" evidence="3">
    <location>
        <begin position="1213"/>
        <end position="1304"/>
    </location>
</feature>
<dbReference type="Gene3D" id="2.60.40.1930">
    <property type="match status" value="1"/>
</dbReference>
<dbReference type="Proteomes" id="UP000284379">
    <property type="component" value="Unassembled WGS sequence"/>
</dbReference>
<dbReference type="InterPro" id="IPR051802">
    <property type="entry name" value="YfhM-like"/>
</dbReference>
<dbReference type="PANTHER" id="PTHR40094">
    <property type="entry name" value="ALPHA-2-MACROGLOBULIN HOMOLOG"/>
    <property type="match status" value="1"/>
</dbReference>
<dbReference type="SMART" id="SM01360">
    <property type="entry name" value="A2M"/>
    <property type="match status" value="1"/>
</dbReference>
<dbReference type="GO" id="GO:0004866">
    <property type="term" value="F:endopeptidase inhibitor activity"/>
    <property type="evidence" value="ECO:0007669"/>
    <property type="project" value="InterPro"/>
</dbReference>
<feature type="signal peptide" evidence="2">
    <location>
        <begin position="1"/>
        <end position="31"/>
    </location>
</feature>
<dbReference type="SUPFAM" id="SSF49464">
    <property type="entry name" value="Carboxypeptidase regulatory domain-like"/>
    <property type="match status" value="1"/>
</dbReference>
<dbReference type="InterPro" id="IPR001599">
    <property type="entry name" value="Macroglobln_a2"/>
</dbReference>
<reference evidence="4 5" key="1">
    <citation type="submission" date="2018-08" db="EMBL/GenBank/DDBJ databases">
        <title>A genome reference for cultivated species of the human gut microbiota.</title>
        <authorList>
            <person name="Zou Y."/>
            <person name="Xue W."/>
            <person name="Luo G."/>
        </authorList>
    </citation>
    <scope>NUCLEOTIDE SEQUENCE [LARGE SCALE GENOMIC DNA]</scope>
    <source>
        <strain evidence="4 5">AM40-30BH</strain>
    </source>
</reference>
<feature type="region of interest" description="Disordered" evidence="1">
    <location>
        <begin position="1167"/>
        <end position="1189"/>
    </location>
</feature>
<dbReference type="InterPro" id="IPR008969">
    <property type="entry name" value="CarboxyPept-like_regulatory"/>
</dbReference>
<dbReference type="PANTHER" id="PTHR40094:SF1">
    <property type="entry name" value="UBIQUITIN DOMAIN-CONTAINING PROTEIN"/>
    <property type="match status" value="1"/>
</dbReference>
<evidence type="ECO:0000313" key="5">
    <source>
        <dbReference type="Proteomes" id="UP000284379"/>
    </source>
</evidence>
<accession>A0A413VYM6</accession>
<protein>
    <recommendedName>
        <fullName evidence="3">Alpha-2-macroglobulin domain-containing protein</fullName>
    </recommendedName>
</protein>
<keyword evidence="2" id="KW-0732">Signal</keyword>
<evidence type="ECO:0000256" key="1">
    <source>
        <dbReference type="SAM" id="MobiDB-lite"/>
    </source>
</evidence>
<proteinExistence type="predicted"/>
<name>A0A413VYM6_9BACE</name>
<sequence>MTKRNAMNVSRSMIRNFCVLGLLLVSLSTLAQPLVWKDAPDETFVFKLSDKEALKLLKGRFRPKDWDRVLATPFTSFSEKWEEPPAEGHFIFANIERNKINYSYHPVIPFQVFLFKEYGALTLQVVDAEGDIRNDAKVRLDYKRLSYDNSSQTYSYEDWSEEEDHILTVELDKFRAVFDLKKHLVPSWYSDYWDREESRPSFYSYMITDKNKYKPGETVRFKSYALSGNRRPLKQELSLWMRTKGYQFKKILTLPPYHPGGFAGEFQLDDSLKLELDRLYSIQLRDKRGRVAATTNFRYEDYELTGSKLEAKLHSDVQYASQVNKLEVVATDANGLPMQEMEVEITVRLRTILHSYISVLSLPDTLMFRRVSLDATGKTHLEIPADIFGPSDCAYEVNVLLLTPDNERREQRCRATFYHSHYELQYHTRGDSLRFAFLDKGVERSVEAELICGNDKKIRKIHLPYEQKFSQAATGYLLRVPAFNYESRIAVADMNSQLDLKGEIDSDSLKACLTNPLNLDVSWYVYQGNQLLQKGAGKELDLHIGDIDTRAVYYIEVFYFMGNEERSLKRVYRVYPNSLSVETNLPKRIYPGQRVDATLHVRDRYGEPVPNVDLTAFSVNSQLGYDIPDLPYYGAEPQAREQRASYSMKQKNYLHSAPLDFEHWNRLAHLDRLPYYRFIYPSGQLFRHVMDTPDGSTQFAPYVMMGGKSVTIYVIELNDKPCYFSWTKQPQGYSFRIPSESSKQKVTIRLSDRAIVLDSISFEKGKKTILSLDMEQVPEEAKTVWLKTIRDRQGRTVFSRKEEERYQSYLCRLPVPDGVEYTCLEGEFGKMCPVYLNYALPRMKSVLVGPVEPGYWKYANGVEYRHEGGFAYEFEGNVVYKYSEELCPKYLSFSSTDVITNLNDFYFTPEVFRQFVEKCRQRNAWHPQNICIAQSDKALNLRLPVEKDSTGVAGLLFEDRITRKVSYPDMIVKNGNRNLEIPTGVYNIIVLYNNGKYLKRDSIELRPCHHVDINMEMSVWHERDSLSSQWLALQRHLGTFSLKPAYRELRLTKTRWAGRDKVSGYVYIEGDDEPLTGVSVVEKGTGNGAVTDIDGYFELMCERGGNSTLEFSFIGMQTKEVEVRPNTELIIMMKEDNLALDEVVVTGYGTRVRSALAGSVSGLLTTTTRSGADAIPPEEELPDEEAKTSEEAEHRLYDELMQLNGLRRNFSDVGFWEPKLYTDKEGKAQFNVTFPDNITKWDAVVYAMNRKLNSGTYRQSIQSYKPLMAELKTPRFLTVGDTTNFTGTIRNYTKEEEVKGSTVFCVEADTLMRQEVRLKGTYSIGLPVQVTTSDSMKVSYIFTRDDGYRDGEEHMIPVVAQGTELSKGSLCVLQKDETVKVKAGPGEEVRVELSGSQLDSYQDAVNYLGRYRYWCNEQLASKLIGLLGQKKIAYYNGERFAGEKEIIKIIRRLVNNQNDEQLWGWWGRTTESSLWMSGHILKALKMAMEDGYEVRINLDKLRVRYELAQPFRGKRLEDIYLLHALWYWGAEQDYAAIFRLLNPLVEQCEVKENALKEADKSYLPQSCLKEKLLLWEMLQSQVSVADSIRRYLKEDALGGVYCTDDRRLSYCDYTGLENTLIAYRIIKSEPSLSHLKEAMQWHILRTRNTGWNTYQASLAVATVLDDLLDGQSQQGVPAIVELTGKENRQITEFPYTIRLAAGDSLVLTRKEGIPLILSSSIVKRVTEANGSDAFEVQSVFEGGDRLKAGEPATLVVTLNVKQAGAEYVMLEVPIPASCSYNSKINSNISEVHREYFKEKTVIFCEKLPVGKHLFRISLLPRYTGTYSLNPAKVELMYFPVVNANNEIRNIQVTERRTE</sequence>
<evidence type="ECO:0000313" key="4">
    <source>
        <dbReference type="EMBL" id="RHB38676.1"/>
    </source>
</evidence>
<gene>
    <name evidence="4" type="ORF">DW888_02415</name>
</gene>
<dbReference type="Gene3D" id="1.50.10.20">
    <property type="match status" value="1"/>
</dbReference>
<comment type="caution">
    <text evidence="4">The sequence shown here is derived from an EMBL/GenBank/DDBJ whole genome shotgun (WGS) entry which is preliminary data.</text>
</comment>
<organism evidence="4 5">
    <name type="scientific">Bacteroides nordii</name>
    <dbReference type="NCBI Taxonomy" id="291645"/>
    <lineage>
        <taxon>Bacteria</taxon>
        <taxon>Pseudomonadati</taxon>
        <taxon>Bacteroidota</taxon>
        <taxon>Bacteroidia</taxon>
        <taxon>Bacteroidales</taxon>
        <taxon>Bacteroidaceae</taxon>
        <taxon>Bacteroides</taxon>
    </lineage>
</organism>
<dbReference type="Pfam" id="PF17973">
    <property type="entry name" value="bMG10"/>
    <property type="match status" value="1"/>
</dbReference>
<evidence type="ECO:0000256" key="2">
    <source>
        <dbReference type="SAM" id="SignalP"/>
    </source>
</evidence>
<feature type="chain" id="PRO_5019002494" description="Alpha-2-macroglobulin domain-containing protein" evidence="2">
    <location>
        <begin position="32"/>
        <end position="1858"/>
    </location>
</feature>
<dbReference type="Pfam" id="PF00207">
    <property type="entry name" value="A2M"/>
    <property type="match status" value="1"/>
</dbReference>